<dbReference type="Proteomes" id="UP000777482">
    <property type="component" value="Unassembled WGS sequence"/>
</dbReference>
<evidence type="ECO:0000313" key="2">
    <source>
        <dbReference type="EMBL" id="KAG0662664.1"/>
    </source>
</evidence>
<feature type="region of interest" description="Disordered" evidence="1">
    <location>
        <begin position="1"/>
        <end position="44"/>
    </location>
</feature>
<dbReference type="AlphaFoldDB" id="A0A9P7B6H7"/>
<protein>
    <submittedName>
        <fullName evidence="2">Uncharacterized protein</fullName>
    </submittedName>
</protein>
<dbReference type="EMBL" id="PUHQ01000025">
    <property type="protein sequence ID" value="KAG0662664.1"/>
    <property type="molecule type" value="Genomic_DNA"/>
</dbReference>
<evidence type="ECO:0000256" key="1">
    <source>
        <dbReference type="SAM" id="MobiDB-lite"/>
    </source>
</evidence>
<sequence>MTPPAPASGARPSRQLSVAGVVLPPTGPITPQHRNRYSRSQNYGAPPPSQLVALPYHGLSDEILAQIFEELHSSYQEGSRVHVPPPQYLLVSKRLHNIARPIWLSVISVQGTLAATNRFLAKLLTDPTIRNFVRGLGIKFFRSFTQSQFAILTVLDNLRRLTVHLDDSGSRRLNAKKSLPPMLLEPIANCPRLEELSFSQLVEVHSRIPQPVNKRPLQSFTAPVHSINKALLEYLTVRRVKKLRLTVFLNHEPFTGDLPWDHLTTIVFDIALLQDNDQGITWSVPDTLAQQLSRNRHGAPPLDVGLVIDSSLPRGKGADALKAFLDAFAPRRTRIGIRVDGNDLALPVLDYYQQPWDLVESCFLDGLYDLTEGRNLAELAAFLDNMPAVKSVRLLQLKVAAASSSSNGPTLVPPVSASRDDRLALDYPHLVVGRLKPRTFKARGLNRSRVSAYLNADDKAATAAALEHQADDAHQQQNRVPPYRGLSDDVLEQIFEELHSLFQSARTRVPPLRYLFLSKRVYNLARPIWLSAISTKGSSSTTGSDRLLAKLVTDPTVRPLVRSLEMTFFRAFAQTQIAILTTLDNLRSLEVHFDESWQKRSSGAKFISTTLLDAIASRPHLEQLGFSQFVEARLPFPQPVNNRPLQSFTAPIHSIKDGVLEYLTVRRVRKLRLKVFLDYEPFTADLPWDNLTMIIFDIKVLLDGRGAIYDVPEALGRQLLTRSTQDAPLLDVSLAFESEIPSDTATRTLRAFLNAFAPRRTRFAVRTNTSFVPPAPEDDDDNNNNHEPWNLVEAFHLEAPFALSEDRNLAKLAAFLDNMPEVTEVKLRQVKLTTSSKGSTSPPPPISSLNGDRLGLEYAHLAVLLSHIARSKMLRFEIASPSQPGPVRWARETARDPLVRVEEISQPCVILA</sequence>
<name>A0A9P7B6H7_RHOMI</name>
<reference evidence="2 3" key="1">
    <citation type="submission" date="2020-11" db="EMBL/GenBank/DDBJ databases">
        <title>Kefir isolates.</title>
        <authorList>
            <person name="Marcisauskas S."/>
            <person name="Kim Y."/>
            <person name="Blasche S."/>
        </authorList>
    </citation>
    <scope>NUCLEOTIDE SEQUENCE [LARGE SCALE GENOMIC DNA]</scope>
    <source>
        <strain evidence="2 3">KR</strain>
    </source>
</reference>
<organism evidence="2 3">
    <name type="scientific">Rhodotorula mucilaginosa</name>
    <name type="common">Yeast</name>
    <name type="synonym">Rhodotorula rubra</name>
    <dbReference type="NCBI Taxonomy" id="5537"/>
    <lineage>
        <taxon>Eukaryota</taxon>
        <taxon>Fungi</taxon>
        <taxon>Dikarya</taxon>
        <taxon>Basidiomycota</taxon>
        <taxon>Pucciniomycotina</taxon>
        <taxon>Microbotryomycetes</taxon>
        <taxon>Sporidiobolales</taxon>
        <taxon>Sporidiobolaceae</taxon>
        <taxon>Rhodotorula</taxon>
    </lineage>
</organism>
<accession>A0A9P7B6H7</accession>
<keyword evidence="3" id="KW-1185">Reference proteome</keyword>
<proteinExistence type="predicted"/>
<evidence type="ECO:0000313" key="3">
    <source>
        <dbReference type="Proteomes" id="UP000777482"/>
    </source>
</evidence>
<comment type="caution">
    <text evidence="2">The sequence shown here is derived from an EMBL/GenBank/DDBJ whole genome shotgun (WGS) entry which is preliminary data.</text>
</comment>
<gene>
    <name evidence="2" type="ORF">C6P46_003168</name>
</gene>